<comment type="similarity">
    <text evidence="2">Belongs to the RRM NCBP2 family.</text>
</comment>
<dbReference type="InterPro" id="IPR000504">
    <property type="entry name" value="RRM_dom"/>
</dbReference>
<dbReference type="GO" id="GO:0000339">
    <property type="term" value="F:RNA cap binding"/>
    <property type="evidence" value="ECO:0007669"/>
    <property type="project" value="InterPro"/>
</dbReference>
<evidence type="ECO:0000256" key="5">
    <source>
        <dbReference type="ARBA" id="ARBA00023158"/>
    </source>
</evidence>
<reference evidence="10" key="1">
    <citation type="submission" date="2022-12" db="EMBL/GenBank/DDBJ databases">
        <title>Genome assemblies of Blomia tropicalis.</title>
        <authorList>
            <person name="Cui Y."/>
        </authorList>
    </citation>
    <scope>NUCLEOTIDE SEQUENCE</scope>
    <source>
        <tissue evidence="10">Adult mites</tissue>
    </source>
</reference>
<dbReference type="GO" id="GO:0045292">
    <property type="term" value="P:mRNA cis splicing, via spliceosome"/>
    <property type="evidence" value="ECO:0007669"/>
    <property type="project" value="InterPro"/>
</dbReference>
<keyword evidence="11" id="KW-1185">Reference proteome</keyword>
<dbReference type="GO" id="GO:0005634">
    <property type="term" value="C:nucleus"/>
    <property type="evidence" value="ECO:0007669"/>
    <property type="project" value="UniProtKB-SubCell"/>
</dbReference>
<dbReference type="SUPFAM" id="SSF54928">
    <property type="entry name" value="RNA-binding domain, RBD"/>
    <property type="match status" value="1"/>
</dbReference>
<proteinExistence type="inferred from homology"/>
<sequence length="501" mass="58691">MIRKAFSTSVSTLEARNFHQELLKSYLRKSTNLFLCVNNVKFAERVCSVIGDQLSNRKMLFEASPGSGILTRQLLEKNVPKMRCFEHLEKNRTRLKALQTEFGSNRLEIVDKQIIDFVNGNYKLLNISREEMLKDCFDGISIQENWSKQCESESMETEDKSFQFLTVISPFLARDFLTYMVYSLSHFDSFFITGPTEFFLFMPLSYFKQLLMKPSRNLKHYTAFIVHFNSFFDYNDIDLPSFGLKGIDKLKIDNSWHTIISSEHFEFTNDRLFRAKENFVFVRIKPKPMIKNYDSEFLMNYVTFVKQSFSKRSNYAIRYYEKHFPGCAIDLIGLGISYFKTLGDLTSEEMREINLGSYRDAKYEGSREEHENKLKESATLYVGNLSFYTTEEQIYSLFGRCGEIKRVIMGLDKFRKTPCGFCFVEYHERVDALQAMQWVTGTRLDNRIIRCDWDAGFIEGRQYGRGKSGGQIRDEYRETYDPDRGGYGKIMSKKLEVESPI</sequence>
<evidence type="ECO:0000256" key="6">
    <source>
        <dbReference type="ARBA" id="ARBA00023187"/>
    </source>
</evidence>
<organism evidence="10 11">
    <name type="scientific">Blomia tropicalis</name>
    <name type="common">Mite</name>
    <dbReference type="NCBI Taxonomy" id="40697"/>
    <lineage>
        <taxon>Eukaryota</taxon>
        <taxon>Metazoa</taxon>
        <taxon>Ecdysozoa</taxon>
        <taxon>Arthropoda</taxon>
        <taxon>Chelicerata</taxon>
        <taxon>Arachnida</taxon>
        <taxon>Acari</taxon>
        <taxon>Acariformes</taxon>
        <taxon>Sarcoptiformes</taxon>
        <taxon>Astigmata</taxon>
        <taxon>Glycyphagoidea</taxon>
        <taxon>Echimyopodidae</taxon>
        <taxon>Blomia</taxon>
    </lineage>
</organism>
<evidence type="ECO:0000259" key="9">
    <source>
        <dbReference type="PROSITE" id="PS50102"/>
    </source>
</evidence>
<name>A0A9Q0M1U7_BLOTA</name>
<gene>
    <name evidence="10" type="ORF">RDWZM_007544</name>
</gene>
<comment type="subcellular location">
    <subcellularLocation>
        <location evidence="1">Nucleus</location>
    </subcellularLocation>
</comment>
<keyword evidence="5" id="KW-0943">RNA-mediated gene silencing</keyword>
<dbReference type="InterPro" id="IPR035979">
    <property type="entry name" value="RBD_domain_sf"/>
</dbReference>
<dbReference type="InterPro" id="IPR034148">
    <property type="entry name" value="NCBP2_RRM"/>
</dbReference>
<dbReference type="PANTHER" id="PTHR18847:SF0">
    <property type="entry name" value="NUCLEAR CAP-BINDING PROTEIN SUBUNIT 2"/>
    <property type="match status" value="1"/>
</dbReference>
<evidence type="ECO:0000256" key="3">
    <source>
        <dbReference type="ARBA" id="ARBA00022664"/>
    </source>
</evidence>
<dbReference type="GO" id="GO:0031053">
    <property type="term" value="P:primary miRNA processing"/>
    <property type="evidence" value="ECO:0007669"/>
    <property type="project" value="UniProtKB-ARBA"/>
</dbReference>
<keyword evidence="3" id="KW-0507">mRNA processing</keyword>
<evidence type="ECO:0000313" key="10">
    <source>
        <dbReference type="EMBL" id="KAJ6216387.1"/>
    </source>
</evidence>
<dbReference type="PROSITE" id="PS50102">
    <property type="entry name" value="RRM"/>
    <property type="match status" value="1"/>
</dbReference>
<dbReference type="EMBL" id="JAPWDV010000003">
    <property type="protein sequence ID" value="KAJ6216387.1"/>
    <property type="molecule type" value="Genomic_DNA"/>
</dbReference>
<evidence type="ECO:0000256" key="8">
    <source>
        <dbReference type="PROSITE-ProRule" id="PRU00176"/>
    </source>
</evidence>
<keyword evidence="7" id="KW-0539">Nucleus</keyword>
<dbReference type="SMART" id="SM00360">
    <property type="entry name" value="RRM"/>
    <property type="match status" value="1"/>
</dbReference>
<dbReference type="PANTHER" id="PTHR18847">
    <property type="entry name" value="20 KD NUCLEAR CAP BINDING PROTEIN"/>
    <property type="match status" value="1"/>
</dbReference>
<dbReference type="CDD" id="cd12240">
    <property type="entry name" value="RRM_NCBP2"/>
    <property type="match status" value="1"/>
</dbReference>
<dbReference type="Pfam" id="PF00076">
    <property type="entry name" value="RRM_1"/>
    <property type="match status" value="1"/>
</dbReference>
<dbReference type="SUPFAM" id="SSF53335">
    <property type="entry name" value="S-adenosyl-L-methionine-dependent methyltransferases"/>
    <property type="match status" value="1"/>
</dbReference>
<dbReference type="InterPro" id="IPR027157">
    <property type="entry name" value="NCBP2"/>
</dbReference>
<dbReference type="InterPro" id="IPR012677">
    <property type="entry name" value="Nucleotide-bd_a/b_plait_sf"/>
</dbReference>
<dbReference type="FunFam" id="3.30.70.330:FF:000128">
    <property type="entry name" value="Nuclear cap-binding protein subunit 2"/>
    <property type="match status" value="1"/>
</dbReference>
<protein>
    <recommendedName>
        <fullName evidence="9">RRM domain-containing protein</fullName>
    </recommendedName>
</protein>
<dbReference type="AlphaFoldDB" id="A0A9Q0M1U7"/>
<dbReference type="GO" id="GO:0005846">
    <property type="term" value="C:nuclear cap binding complex"/>
    <property type="evidence" value="ECO:0007669"/>
    <property type="project" value="InterPro"/>
</dbReference>
<evidence type="ECO:0000313" key="11">
    <source>
        <dbReference type="Proteomes" id="UP001142055"/>
    </source>
</evidence>
<dbReference type="InterPro" id="IPR029063">
    <property type="entry name" value="SAM-dependent_MTases_sf"/>
</dbReference>
<dbReference type="Gene3D" id="3.30.70.330">
    <property type="match status" value="1"/>
</dbReference>
<comment type="caution">
    <text evidence="10">The sequence shown here is derived from an EMBL/GenBank/DDBJ whole genome shotgun (WGS) entry which is preliminary data.</text>
</comment>
<keyword evidence="6" id="KW-0508">mRNA splicing</keyword>
<evidence type="ECO:0000256" key="1">
    <source>
        <dbReference type="ARBA" id="ARBA00004123"/>
    </source>
</evidence>
<evidence type="ECO:0000256" key="2">
    <source>
        <dbReference type="ARBA" id="ARBA00010725"/>
    </source>
</evidence>
<evidence type="ECO:0000256" key="7">
    <source>
        <dbReference type="ARBA" id="ARBA00023242"/>
    </source>
</evidence>
<keyword evidence="4 8" id="KW-0694">RNA-binding</keyword>
<feature type="domain" description="RRM" evidence="9">
    <location>
        <begin position="378"/>
        <end position="456"/>
    </location>
</feature>
<accession>A0A9Q0M1U7</accession>
<dbReference type="Proteomes" id="UP001142055">
    <property type="component" value="Chromosome 3"/>
</dbReference>
<evidence type="ECO:0000256" key="4">
    <source>
        <dbReference type="ARBA" id="ARBA00022884"/>
    </source>
</evidence>
<dbReference type="Gene3D" id="3.40.50.150">
    <property type="entry name" value="Vaccinia Virus protein VP39"/>
    <property type="match status" value="1"/>
</dbReference>